<organism evidence="4">
    <name type="scientific">Chlorella variabilis</name>
    <name type="common">Green alga</name>
    <dbReference type="NCBI Taxonomy" id="554065"/>
    <lineage>
        <taxon>Eukaryota</taxon>
        <taxon>Viridiplantae</taxon>
        <taxon>Chlorophyta</taxon>
        <taxon>core chlorophytes</taxon>
        <taxon>Trebouxiophyceae</taxon>
        <taxon>Chlorellales</taxon>
        <taxon>Chlorellaceae</taxon>
        <taxon>Chlorella clade</taxon>
        <taxon>Chlorella</taxon>
    </lineage>
</organism>
<dbReference type="CDD" id="cd00570">
    <property type="entry name" value="GST_N_family"/>
    <property type="match status" value="1"/>
</dbReference>
<evidence type="ECO:0000259" key="2">
    <source>
        <dbReference type="PROSITE" id="PS50404"/>
    </source>
</evidence>
<dbReference type="PROSITE" id="PS51354">
    <property type="entry name" value="GLUTAREDOXIN_2"/>
    <property type="match status" value="1"/>
</dbReference>
<dbReference type="EMBL" id="GL433852">
    <property type="protein sequence ID" value="EFN53294.1"/>
    <property type="molecule type" value="Genomic_DNA"/>
</dbReference>
<reference evidence="3 4" key="1">
    <citation type="journal article" date="2010" name="Plant Cell">
        <title>The Chlorella variabilis NC64A genome reveals adaptation to photosymbiosis, coevolution with viruses, and cryptic sex.</title>
        <authorList>
            <person name="Blanc G."/>
            <person name="Duncan G."/>
            <person name="Agarkova I."/>
            <person name="Borodovsky M."/>
            <person name="Gurnon J."/>
            <person name="Kuo A."/>
            <person name="Lindquist E."/>
            <person name="Lucas S."/>
            <person name="Pangilinan J."/>
            <person name="Polle J."/>
            <person name="Salamov A."/>
            <person name="Terry A."/>
            <person name="Yamada T."/>
            <person name="Dunigan D.D."/>
            <person name="Grigoriev I.V."/>
            <person name="Claverie J.M."/>
            <person name="Van Etten J.L."/>
        </authorList>
    </citation>
    <scope>NUCLEOTIDE SEQUENCE [LARGE SCALE GENOMIC DNA]</scope>
    <source>
        <strain evidence="3 4">NC64A</strain>
    </source>
</reference>
<dbReference type="Pfam" id="PF13409">
    <property type="entry name" value="GST_N_2"/>
    <property type="match status" value="1"/>
</dbReference>
<gene>
    <name evidence="3" type="ORF">CHLNCDRAFT_58587</name>
</gene>
<sequence>MASPALQGPAASFLASIASSRRACGHAFRSAAFRSRSGSHPAARPSNGGSRGGGCSAMFAGLKKALGQAGTAAAVPKPSLRAVPFLDTAPSWEELQAMVEAKQEALNAVPADLETGPASAYALRRTFGQPGEPRVKLYRDHAAWCPYCHKIVLQLEEKQIPYLIEKINMRCYGDKPPEFLRKVPSGLLPVLEIDGQVITESAVIQQVLEQIQPDPPMLPPEGSAERQRAAQLMRLERRLFSDWLQWLCNGWGHESNRDQFCRTMDAIDKELREAPGPYFLSEFGLVDITFAPFLERIVSSLLYYKGFVVRGEGRWEAVERWFDAMESRPAYLGFKSCHYTHVHDLPPQLGGCVSVPEAAAYAAAINGTDGRSWHLPLPPLTSTSLPTAHAPGEEPEVDRLQAAARLVQNREAVTKFALRGVGQRGARPVSARLCDPTAVPGLEFMPEVDAALRHVAHALLVGVEAKQAGSAALGAAGASEGALDGSPVVPSLSYLRDRAERLRNRSCCDLLAMEFVEEGNTVKQFSPCKTSSTNAWGQARGPRRLFGDGGAPAGSPTAVADQPAYATASQPSSATSSLAAALADLQVSSRQSSAGDLGDRSRILAFAAAKASAAPAAHSRSSSGDELPGLAQEEGLCATVLIGAVRCFDSMVLKTLTPIKTRSRASSHDGAAASPPVAYVETLVSPFGGNLKPKGPMGRPVVYHSRGSSGMGAPGAYNPYDLTAAALSSEFRSPAKSMYSPYPSSSRTASASATPNQWGSGSYRGSAYRAAAQQQAMAQEEEPDYYVSVPGVRRQQSLSSSAKASQAAAAAAQQGEAQAAASGAASPTPLQRQPSTSAALLRGGSGGGAGLLRQASSGTASLGSGTAVHGFKGLFRSVIARGPSQ</sequence>
<dbReference type="InterPro" id="IPR036249">
    <property type="entry name" value="Thioredoxin-like_sf"/>
</dbReference>
<proteinExistence type="predicted"/>
<dbReference type="PANTHER" id="PTHR43968:SF14">
    <property type="entry name" value="GLUTATHIONE S-TRANSFERASE"/>
    <property type="match status" value="1"/>
</dbReference>
<dbReference type="Gene3D" id="3.40.30.10">
    <property type="entry name" value="Glutaredoxin"/>
    <property type="match status" value="1"/>
</dbReference>
<dbReference type="KEGG" id="cvr:CHLNCDRAFT_58587"/>
<feature type="region of interest" description="Disordered" evidence="1">
    <location>
        <begin position="736"/>
        <end position="763"/>
    </location>
</feature>
<dbReference type="SUPFAM" id="SSF47616">
    <property type="entry name" value="GST C-terminal domain-like"/>
    <property type="match status" value="1"/>
</dbReference>
<dbReference type="eggNOG" id="KOG1422">
    <property type="taxonomic scope" value="Eukaryota"/>
</dbReference>
<dbReference type="Gene3D" id="1.20.1050.10">
    <property type="match status" value="1"/>
</dbReference>
<dbReference type="InterPro" id="IPR036282">
    <property type="entry name" value="Glutathione-S-Trfase_C_sf"/>
</dbReference>
<dbReference type="AlphaFoldDB" id="E1ZLM9"/>
<dbReference type="InterPro" id="IPR050983">
    <property type="entry name" value="GST_Omega/HSP26"/>
</dbReference>
<dbReference type="Proteomes" id="UP000008141">
    <property type="component" value="Unassembled WGS sequence"/>
</dbReference>
<protein>
    <recommendedName>
        <fullName evidence="2">GST N-terminal domain-containing protein</fullName>
    </recommendedName>
</protein>
<accession>E1ZLM9</accession>
<dbReference type="OrthoDB" id="4951845at2759"/>
<dbReference type="GeneID" id="17352717"/>
<dbReference type="PANTHER" id="PTHR43968">
    <property type="match status" value="1"/>
</dbReference>
<dbReference type="InterPro" id="IPR040079">
    <property type="entry name" value="Glutathione_S-Trfase"/>
</dbReference>
<dbReference type="InterPro" id="IPR004045">
    <property type="entry name" value="Glutathione_S-Trfase_N"/>
</dbReference>
<dbReference type="GO" id="GO:0005737">
    <property type="term" value="C:cytoplasm"/>
    <property type="evidence" value="ECO:0007669"/>
    <property type="project" value="TreeGrafter"/>
</dbReference>
<feature type="region of interest" description="Disordered" evidence="1">
    <location>
        <begin position="524"/>
        <end position="567"/>
    </location>
</feature>
<dbReference type="InParanoid" id="E1ZLM9"/>
<evidence type="ECO:0000313" key="3">
    <source>
        <dbReference type="EMBL" id="EFN53294.1"/>
    </source>
</evidence>
<dbReference type="Pfam" id="PF13410">
    <property type="entry name" value="GST_C_2"/>
    <property type="match status" value="1"/>
</dbReference>
<dbReference type="PROSITE" id="PS50404">
    <property type="entry name" value="GST_NTER"/>
    <property type="match status" value="1"/>
</dbReference>
<evidence type="ECO:0000256" key="1">
    <source>
        <dbReference type="SAM" id="MobiDB-lite"/>
    </source>
</evidence>
<feature type="domain" description="GST N-terminal" evidence="2">
    <location>
        <begin position="135"/>
        <end position="216"/>
    </location>
</feature>
<dbReference type="SFLD" id="SFLDS00019">
    <property type="entry name" value="Glutathione_Transferase_(cytos"/>
    <property type="match status" value="1"/>
</dbReference>
<dbReference type="RefSeq" id="XP_005845396.1">
    <property type="nucleotide sequence ID" value="XM_005845334.1"/>
</dbReference>
<dbReference type="SUPFAM" id="SSF52833">
    <property type="entry name" value="Thioredoxin-like"/>
    <property type="match status" value="1"/>
</dbReference>
<evidence type="ECO:0000313" key="4">
    <source>
        <dbReference type="Proteomes" id="UP000008141"/>
    </source>
</evidence>
<dbReference type="SFLD" id="SFLDG00358">
    <property type="entry name" value="Main_(cytGST)"/>
    <property type="match status" value="1"/>
</dbReference>
<keyword evidence="4" id="KW-1185">Reference proteome</keyword>
<feature type="region of interest" description="Disordered" evidence="1">
    <location>
        <begin position="819"/>
        <end position="844"/>
    </location>
</feature>
<feature type="compositionally biased region" description="Low complexity" evidence="1">
    <location>
        <begin position="739"/>
        <end position="755"/>
    </location>
</feature>
<feature type="compositionally biased region" description="Polar residues" evidence="1">
    <location>
        <begin position="524"/>
        <end position="536"/>
    </location>
</feature>
<name>E1ZLM9_CHLVA</name>